<keyword evidence="3" id="KW-1185">Reference proteome</keyword>
<evidence type="ECO:0000256" key="1">
    <source>
        <dbReference type="SAM" id="Phobius"/>
    </source>
</evidence>
<organism evidence="2 3">
    <name type="scientific">Microbacterium fluvii</name>
    <dbReference type="NCBI Taxonomy" id="415215"/>
    <lineage>
        <taxon>Bacteria</taxon>
        <taxon>Bacillati</taxon>
        <taxon>Actinomycetota</taxon>
        <taxon>Actinomycetes</taxon>
        <taxon>Micrococcales</taxon>
        <taxon>Microbacteriaceae</taxon>
        <taxon>Microbacterium</taxon>
    </lineage>
</organism>
<keyword evidence="1" id="KW-0812">Transmembrane</keyword>
<evidence type="ECO:0000313" key="3">
    <source>
        <dbReference type="Proteomes" id="UP001596507"/>
    </source>
</evidence>
<protein>
    <submittedName>
        <fullName evidence="2">Uncharacterized protein</fullName>
    </submittedName>
</protein>
<keyword evidence="1" id="KW-0472">Membrane</keyword>
<dbReference type="Proteomes" id="UP001596507">
    <property type="component" value="Unassembled WGS sequence"/>
</dbReference>
<keyword evidence="1" id="KW-1133">Transmembrane helix</keyword>
<accession>A0ABW2HHV3</accession>
<reference evidence="3" key="1">
    <citation type="journal article" date="2019" name="Int. J. Syst. Evol. Microbiol.">
        <title>The Global Catalogue of Microorganisms (GCM) 10K type strain sequencing project: providing services to taxonomists for standard genome sequencing and annotation.</title>
        <authorList>
            <consortium name="The Broad Institute Genomics Platform"/>
            <consortium name="The Broad Institute Genome Sequencing Center for Infectious Disease"/>
            <person name="Wu L."/>
            <person name="Ma J."/>
        </authorList>
    </citation>
    <scope>NUCLEOTIDE SEQUENCE [LARGE SCALE GENOMIC DNA]</scope>
    <source>
        <strain evidence="3">CGMCC 1.15772</strain>
    </source>
</reference>
<name>A0ABW2HHV3_9MICO</name>
<evidence type="ECO:0000313" key="2">
    <source>
        <dbReference type="EMBL" id="MFC7269065.1"/>
    </source>
</evidence>
<comment type="caution">
    <text evidence="2">The sequence shown here is derived from an EMBL/GenBank/DDBJ whole genome shotgun (WGS) entry which is preliminary data.</text>
</comment>
<dbReference type="EMBL" id="JBHTBE010000002">
    <property type="protein sequence ID" value="MFC7269065.1"/>
    <property type="molecule type" value="Genomic_DNA"/>
</dbReference>
<feature type="transmembrane region" description="Helical" evidence="1">
    <location>
        <begin position="20"/>
        <end position="46"/>
    </location>
</feature>
<proteinExistence type="predicted"/>
<dbReference type="RefSeq" id="WP_378733718.1">
    <property type="nucleotide sequence ID" value="NZ_BAABKW010000012.1"/>
</dbReference>
<gene>
    <name evidence="2" type="ORF">ACFQRL_08860</name>
</gene>
<sequence length="359" mass="37458">MVQGAMDEPSAAPRRRRRSLAWDLTLLGLVGLVLLGALGAGAAALYRELYSPTAFVERYLELLSSGRAADALAIPGVAVSSADLAASGLDEYASDVLLRRDALAALGDVEVVGEEASGDTAHVTVAYTAGGHPGRTTFEVARSGFIGVVPTWRFATSPLAVLDLTVRGSMSFDVNGFALDKRQVSPDGLDADPTAPVSLLVFSPGIYSVSVDSEISATPGVAVLSDSPFADIPVKVQAEPTDEFVSVVQSSVAEFLSDCATQQVLQPTGCPFGYYVEDRIASLPEWTIAVQPTVTVEPDGADWKIPATQGVARITVQIQSLFDGSISEVVDDVPFVVTGDIEVLPDGTASIQITGIDAS</sequence>